<accession>A0A1J5IWS8</accession>
<keyword evidence="5 7" id="KW-0238">DNA-binding</keyword>
<dbReference type="Proteomes" id="UP000183245">
    <property type="component" value="Unassembled WGS sequence"/>
</dbReference>
<evidence type="ECO:0000259" key="8">
    <source>
        <dbReference type="PROSITE" id="PS51740"/>
    </source>
</evidence>
<evidence type="ECO:0000256" key="2">
    <source>
        <dbReference type="ARBA" id="ARBA00022490"/>
    </source>
</evidence>
<evidence type="ECO:0000313" key="10">
    <source>
        <dbReference type="Proteomes" id="UP000183245"/>
    </source>
</evidence>
<dbReference type="Gene3D" id="3.40.1550.20">
    <property type="entry name" value="Transcriptional regulator MraZ domain"/>
    <property type="match status" value="1"/>
</dbReference>
<feature type="domain" description="SpoVT-AbrB" evidence="8">
    <location>
        <begin position="5"/>
        <end position="47"/>
    </location>
</feature>
<dbReference type="GO" id="GO:0005737">
    <property type="term" value="C:cytoplasm"/>
    <property type="evidence" value="ECO:0007669"/>
    <property type="project" value="UniProtKB-UniRule"/>
</dbReference>
<dbReference type="InterPro" id="IPR035642">
    <property type="entry name" value="MraZ_N"/>
</dbReference>
<dbReference type="HAMAP" id="MF_01008">
    <property type="entry name" value="MraZ"/>
    <property type="match status" value="1"/>
</dbReference>
<evidence type="ECO:0000256" key="6">
    <source>
        <dbReference type="ARBA" id="ARBA00023163"/>
    </source>
</evidence>
<dbReference type="InterPro" id="IPR035644">
    <property type="entry name" value="MraZ_C"/>
</dbReference>
<keyword evidence="3" id="KW-0677">Repeat</keyword>
<dbReference type="Pfam" id="PF02381">
    <property type="entry name" value="MraZ"/>
    <property type="match status" value="2"/>
</dbReference>
<gene>
    <name evidence="7" type="primary">mraZ</name>
    <name evidence="9" type="ORF">AUK40_04525</name>
</gene>
<sequence>MFLGEYTHSVDPKGRVAIPVKFRPELAHGAVVTRGLDGCLFIYPQAEWQILAEKLKNLPITQADARAFVRLMFSGAFELEIDKQGRVNIPAYLLKYAHVEKETVIAGLFNRIEIWSVKAWEEYRAQSEGKSDVIAEHLASLGI</sequence>
<dbReference type="EMBL" id="MNZT01000078">
    <property type="protein sequence ID" value="OIP96742.1"/>
    <property type="molecule type" value="Genomic_DNA"/>
</dbReference>
<dbReference type="InterPro" id="IPR037914">
    <property type="entry name" value="SpoVT-AbrB_sf"/>
</dbReference>
<protein>
    <recommendedName>
        <fullName evidence="1 7">Transcriptional regulator MraZ</fullName>
    </recommendedName>
</protein>
<comment type="subunit">
    <text evidence="7">Forms oligomers.</text>
</comment>
<keyword evidence="6 7" id="KW-0804">Transcription</keyword>
<organism evidence="9 10">
    <name type="scientific">Candidatus Wirthbacteria bacterium CG2_30_54_11</name>
    <dbReference type="NCBI Taxonomy" id="1817892"/>
    <lineage>
        <taxon>Bacteria</taxon>
        <taxon>Candidatus Wirthbacteria</taxon>
    </lineage>
</organism>
<dbReference type="AlphaFoldDB" id="A0A1J5IWS8"/>
<dbReference type="InterPro" id="IPR003444">
    <property type="entry name" value="MraZ"/>
</dbReference>
<dbReference type="CDD" id="cd16321">
    <property type="entry name" value="MraZ_C"/>
    <property type="match status" value="1"/>
</dbReference>
<dbReference type="PROSITE" id="PS51740">
    <property type="entry name" value="SPOVT_ABRB"/>
    <property type="match status" value="2"/>
</dbReference>
<dbReference type="GO" id="GO:2000143">
    <property type="term" value="P:negative regulation of DNA-templated transcription initiation"/>
    <property type="evidence" value="ECO:0007669"/>
    <property type="project" value="TreeGrafter"/>
</dbReference>
<evidence type="ECO:0000256" key="4">
    <source>
        <dbReference type="ARBA" id="ARBA00023015"/>
    </source>
</evidence>
<evidence type="ECO:0000313" key="9">
    <source>
        <dbReference type="EMBL" id="OIP96742.1"/>
    </source>
</evidence>
<dbReference type="GO" id="GO:0009295">
    <property type="term" value="C:nucleoid"/>
    <property type="evidence" value="ECO:0007669"/>
    <property type="project" value="UniProtKB-SubCell"/>
</dbReference>
<name>A0A1J5IWS8_9BACT</name>
<keyword evidence="9" id="KW-0132">Cell division</keyword>
<keyword evidence="2 7" id="KW-0963">Cytoplasm</keyword>
<keyword evidence="9" id="KW-0131">Cell cycle</keyword>
<dbReference type="PANTHER" id="PTHR34701">
    <property type="entry name" value="TRANSCRIPTIONAL REGULATOR MRAZ"/>
    <property type="match status" value="1"/>
</dbReference>
<reference evidence="9 10" key="1">
    <citation type="journal article" date="2016" name="Environ. Microbiol.">
        <title>Genomic resolution of a cold subsurface aquifer community provides metabolic insights for novel microbes adapted to high CO concentrations.</title>
        <authorList>
            <person name="Probst A.J."/>
            <person name="Castelle C.J."/>
            <person name="Singh A."/>
            <person name="Brown C.T."/>
            <person name="Anantharaman K."/>
            <person name="Sharon I."/>
            <person name="Hug L.A."/>
            <person name="Burstein D."/>
            <person name="Emerson J.B."/>
            <person name="Thomas B.C."/>
            <person name="Banfield J.F."/>
        </authorList>
    </citation>
    <scope>NUCLEOTIDE SEQUENCE [LARGE SCALE GENOMIC DNA]</scope>
    <source>
        <strain evidence="9">CG2_30_54_11</strain>
    </source>
</reference>
<proteinExistence type="inferred from homology"/>
<evidence type="ECO:0000256" key="7">
    <source>
        <dbReference type="HAMAP-Rule" id="MF_01008"/>
    </source>
</evidence>
<feature type="domain" description="SpoVT-AbrB" evidence="8">
    <location>
        <begin position="76"/>
        <end position="119"/>
    </location>
</feature>
<dbReference type="FunFam" id="3.40.1550.20:FF:000002">
    <property type="entry name" value="Transcriptional regulator MraZ"/>
    <property type="match status" value="1"/>
</dbReference>
<comment type="similarity">
    <text evidence="7">Belongs to the MraZ family.</text>
</comment>
<dbReference type="NCBIfam" id="TIGR00242">
    <property type="entry name" value="division/cell wall cluster transcriptional repressor MraZ"/>
    <property type="match status" value="1"/>
</dbReference>
<dbReference type="InterPro" id="IPR007159">
    <property type="entry name" value="SpoVT-AbrB_dom"/>
</dbReference>
<evidence type="ECO:0000256" key="3">
    <source>
        <dbReference type="ARBA" id="ARBA00022737"/>
    </source>
</evidence>
<dbReference type="GO" id="GO:0000976">
    <property type="term" value="F:transcription cis-regulatory region binding"/>
    <property type="evidence" value="ECO:0007669"/>
    <property type="project" value="TreeGrafter"/>
</dbReference>
<comment type="subcellular location">
    <subcellularLocation>
        <location evidence="7">Cytoplasm</location>
        <location evidence="7">Nucleoid</location>
    </subcellularLocation>
</comment>
<dbReference type="PANTHER" id="PTHR34701:SF1">
    <property type="entry name" value="TRANSCRIPTIONAL REGULATOR MRAZ"/>
    <property type="match status" value="1"/>
</dbReference>
<keyword evidence="4 7" id="KW-0805">Transcription regulation</keyword>
<dbReference type="GO" id="GO:0003700">
    <property type="term" value="F:DNA-binding transcription factor activity"/>
    <property type="evidence" value="ECO:0007669"/>
    <property type="project" value="UniProtKB-UniRule"/>
</dbReference>
<dbReference type="STRING" id="1817892.AUK40_04525"/>
<dbReference type="CDD" id="cd16320">
    <property type="entry name" value="MraZ_N"/>
    <property type="match status" value="1"/>
</dbReference>
<dbReference type="GO" id="GO:0051301">
    <property type="term" value="P:cell division"/>
    <property type="evidence" value="ECO:0007669"/>
    <property type="project" value="UniProtKB-KW"/>
</dbReference>
<comment type="caution">
    <text evidence="9">The sequence shown here is derived from an EMBL/GenBank/DDBJ whole genome shotgun (WGS) entry which is preliminary data.</text>
</comment>
<dbReference type="InterPro" id="IPR020603">
    <property type="entry name" value="MraZ_dom"/>
</dbReference>
<evidence type="ECO:0000256" key="1">
    <source>
        <dbReference type="ARBA" id="ARBA00013860"/>
    </source>
</evidence>
<dbReference type="InterPro" id="IPR038619">
    <property type="entry name" value="MraZ_sf"/>
</dbReference>
<evidence type="ECO:0000256" key="5">
    <source>
        <dbReference type="ARBA" id="ARBA00023125"/>
    </source>
</evidence>
<dbReference type="SUPFAM" id="SSF89447">
    <property type="entry name" value="AbrB/MazE/MraZ-like"/>
    <property type="match status" value="1"/>
</dbReference>